<dbReference type="RefSeq" id="XP_025376282.1">
    <property type="nucleotide sequence ID" value="XM_025523598.1"/>
</dbReference>
<dbReference type="Proteomes" id="UP000245768">
    <property type="component" value="Unassembled WGS sequence"/>
</dbReference>
<gene>
    <name evidence="2" type="ORF">FA10DRAFT_280206</name>
</gene>
<dbReference type="GeneID" id="37045514"/>
<sequence>MVSLRFTLATVVFAAMVSAMPAAVEKRLAAAPSPTIPPGFNDTGSGCFDAGDCFAYQYPDFAAQCISGKCYVPISRSNPYNLPTLPAGGAPSSSAPKAAATAM</sequence>
<proteinExistence type="predicted"/>
<evidence type="ECO:0000313" key="2">
    <source>
        <dbReference type="EMBL" id="PWN89084.1"/>
    </source>
</evidence>
<accession>A0A316YJU7</accession>
<dbReference type="InParanoid" id="A0A316YJU7"/>
<keyword evidence="3" id="KW-1185">Reference proteome</keyword>
<protein>
    <recommendedName>
        <fullName evidence="4">CBM1 domain-containing protein</fullName>
    </recommendedName>
</protein>
<evidence type="ECO:0008006" key="4">
    <source>
        <dbReference type="Google" id="ProtNLM"/>
    </source>
</evidence>
<dbReference type="AlphaFoldDB" id="A0A316YJU7"/>
<feature type="signal peptide" evidence="1">
    <location>
        <begin position="1"/>
        <end position="19"/>
    </location>
</feature>
<evidence type="ECO:0000313" key="3">
    <source>
        <dbReference type="Proteomes" id="UP000245768"/>
    </source>
</evidence>
<organism evidence="2 3">
    <name type="scientific">Acaromyces ingoldii</name>
    <dbReference type="NCBI Taxonomy" id="215250"/>
    <lineage>
        <taxon>Eukaryota</taxon>
        <taxon>Fungi</taxon>
        <taxon>Dikarya</taxon>
        <taxon>Basidiomycota</taxon>
        <taxon>Ustilaginomycotina</taxon>
        <taxon>Exobasidiomycetes</taxon>
        <taxon>Exobasidiales</taxon>
        <taxon>Cryptobasidiaceae</taxon>
        <taxon>Acaromyces</taxon>
    </lineage>
</organism>
<name>A0A316YJU7_9BASI</name>
<reference evidence="2 3" key="1">
    <citation type="journal article" date="2018" name="Mol. Biol. Evol.">
        <title>Broad Genomic Sampling Reveals a Smut Pathogenic Ancestry of the Fungal Clade Ustilaginomycotina.</title>
        <authorList>
            <person name="Kijpornyongpan T."/>
            <person name="Mondo S.J."/>
            <person name="Barry K."/>
            <person name="Sandor L."/>
            <person name="Lee J."/>
            <person name="Lipzen A."/>
            <person name="Pangilinan J."/>
            <person name="LaButti K."/>
            <person name="Hainaut M."/>
            <person name="Henrissat B."/>
            <person name="Grigoriev I.V."/>
            <person name="Spatafora J.W."/>
            <person name="Aime M.C."/>
        </authorList>
    </citation>
    <scope>NUCLEOTIDE SEQUENCE [LARGE SCALE GENOMIC DNA]</scope>
    <source>
        <strain evidence="2 3">MCA 4198</strain>
    </source>
</reference>
<feature type="chain" id="PRO_5016391979" description="CBM1 domain-containing protein" evidence="1">
    <location>
        <begin position="20"/>
        <end position="103"/>
    </location>
</feature>
<dbReference type="EMBL" id="KZ819637">
    <property type="protein sequence ID" value="PWN89084.1"/>
    <property type="molecule type" value="Genomic_DNA"/>
</dbReference>
<keyword evidence="1" id="KW-0732">Signal</keyword>
<evidence type="ECO:0000256" key="1">
    <source>
        <dbReference type="SAM" id="SignalP"/>
    </source>
</evidence>